<name>A0A7J0DEL2_9ERIC</name>
<dbReference type="Gene3D" id="1.20.930.20">
    <property type="entry name" value="Adaptor protein Cbl, N-terminal domain"/>
    <property type="match status" value="1"/>
</dbReference>
<dbReference type="InterPro" id="IPR045766">
    <property type="entry name" value="MCAfunc"/>
</dbReference>
<dbReference type="AlphaFoldDB" id="A0A7J0DEL2"/>
<dbReference type="Pfam" id="PF19584">
    <property type="entry name" value="MCAfunc"/>
    <property type="match status" value="1"/>
</dbReference>
<dbReference type="InterPro" id="IPR006461">
    <property type="entry name" value="PLAC_motif_containing"/>
</dbReference>
<dbReference type="InterPro" id="IPR059179">
    <property type="entry name" value="MLKL-like_MCAfunc"/>
</dbReference>
<proteinExistence type="predicted"/>
<dbReference type="CDD" id="cd21037">
    <property type="entry name" value="MLKL_NTD"/>
    <property type="match status" value="1"/>
</dbReference>
<evidence type="ECO:0000259" key="2">
    <source>
        <dbReference type="Pfam" id="PF19584"/>
    </source>
</evidence>
<keyword evidence="4" id="KW-1185">Reference proteome</keyword>
<dbReference type="InterPro" id="IPR036537">
    <property type="entry name" value="Adaptor_Cbl_N_dom_sf"/>
</dbReference>
<comment type="caution">
    <text evidence="3">The sequence shown here is derived from an EMBL/GenBank/DDBJ whole genome shotgun (WGS) entry which is preliminary data.</text>
</comment>
<evidence type="ECO:0000256" key="1">
    <source>
        <dbReference type="SAM" id="Coils"/>
    </source>
</evidence>
<feature type="domain" description="MCAfunc" evidence="2">
    <location>
        <begin position="15"/>
        <end position="159"/>
    </location>
</feature>
<dbReference type="NCBIfam" id="TIGR01571">
    <property type="entry name" value="A_thal_Cys_rich"/>
    <property type="match status" value="1"/>
</dbReference>
<feature type="coiled-coil region" evidence="1">
    <location>
        <begin position="126"/>
        <end position="153"/>
    </location>
</feature>
<protein>
    <recommendedName>
        <fullName evidence="2">MCAfunc domain-containing protein</fullName>
    </recommendedName>
</protein>
<evidence type="ECO:0000313" key="3">
    <source>
        <dbReference type="EMBL" id="GFS33567.1"/>
    </source>
</evidence>
<gene>
    <name evidence="3" type="ORF">Acr_00g0029340</name>
</gene>
<sequence>MTSIAQAAVVDAVGLINLIAAATRNATTHRKNCEQLAGHVRMIGNLLEKLQSTALRSFPATGEPLHLLEEALRKALDLVESCREKSYLYMLAVGWSVVYQFRQVQNEIDRYLKLVPLISLVHEYRMQNLQESLQAIEEDHREYTLDEEDMEAQGVLLKKDRTKKDANILENSIFRRYYPELEFHEALQEEKEKLQVELHRSQVKNDPKECQVIEHLIELTQNIINVPTGKKLSLDVQTCAGSGRRPNSDYPHLFGSAARERACNDLMAYSLICCCCCYTCSVRKKLRKLFNIEGGACDDFLTHLMCCCCAMVQEWRELELRGFKGCQERKMIPPPYQYMKP</sequence>
<dbReference type="OrthoDB" id="1045822at2759"/>
<reference evidence="4" key="1">
    <citation type="submission" date="2019-07" db="EMBL/GenBank/DDBJ databases">
        <title>De Novo Assembly of kiwifruit Actinidia rufa.</title>
        <authorList>
            <person name="Sugita-Konishi S."/>
            <person name="Sato K."/>
            <person name="Mori E."/>
            <person name="Abe Y."/>
            <person name="Kisaki G."/>
            <person name="Hamano K."/>
            <person name="Suezawa K."/>
            <person name="Otani M."/>
            <person name="Fukuda T."/>
            <person name="Manabe T."/>
            <person name="Gomi K."/>
            <person name="Tabuchi M."/>
            <person name="Akimitsu K."/>
            <person name="Kataoka I."/>
        </authorList>
    </citation>
    <scope>NUCLEOTIDE SEQUENCE [LARGE SCALE GENOMIC DNA]</scope>
    <source>
        <strain evidence="4">cv. Fuchu</strain>
    </source>
</reference>
<dbReference type="PANTHER" id="PTHR46604:SF2">
    <property type="entry name" value="MCAFUNC DOMAIN-CONTAINING PROTEIN"/>
    <property type="match status" value="1"/>
</dbReference>
<keyword evidence="1" id="KW-0175">Coiled coil</keyword>
<organism evidence="3 4">
    <name type="scientific">Actinidia rufa</name>
    <dbReference type="NCBI Taxonomy" id="165716"/>
    <lineage>
        <taxon>Eukaryota</taxon>
        <taxon>Viridiplantae</taxon>
        <taxon>Streptophyta</taxon>
        <taxon>Embryophyta</taxon>
        <taxon>Tracheophyta</taxon>
        <taxon>Spermatophyta</taxon>
        <taxon>Magnoliopsida</taxon>
        <taxon>eudicotyledons</taxon>
        <taxon>Gunneridae</taxon>
        <taxon>Pentapetalae</taxon>
        <taxon>asterids</taxon>
        <taxon>Ericales</taxon>
        <taxon>Actinidiaceae</taxon>
        <taxon>Actinidia</taxon>
    </lineage>
</organism>
<dbReference type="EMBL" id="BJWL01000192">
    <property type="protein sequence ID" value="GFS33567.1"/>
    <property type="molecule type" value="Genomic_DNA"/>
</dbReference>
<accession>A0A7J0DEL2</accession>
<dbReference type="Proteomes" id="UP000585474">
    <property type="component" value="Unassembled WGS sequence"/>
</dbReference>
<evidence type="ECO:0000313" key="4">
    <source>
        <dbReference type="Proteomes" id="UP000585474"/>
    </source>
</evidence>
<dbReference type="Pfam" id="PF04749">
    <property type="entry name" value="PLAC8"/>
    <property type="match status" value="1"/>
</dbReference>
<dbReference type="PANTHER" id="PTHR46604">
    <property type="entry name" value="PROTEIN MID1-COMPLEMENTING ACTIVITY 1"/>
    <property type="match status" value="1"/>
</dbReference>
<dbReference type="GO" id="GO:0007166">
    <property type="term" value="P:cell surface receptor signaling pathway"/>
    <property type="evidence" value="ECO:0007669"/>
    <property type="project" value="InterPro"/>
</dbReference>